<evidence type="ECO:0000259" key="4">
    <source>
        <dbReference type="Pfam" id="PF23598"/>
    </source>
</evidence>
<feature type="signal peptide" evidence="3">
    <location>
        <begin position="1"/>
        <end position="22"/>
    </location>
</feature>
<dbReference type="InterPro" id="IPR001611">
    <property type="entry name" value="Leu-rich_rpt"/>
</dbReference>
<evidence type="ECO:0000313" key="5">
    <source>
        <dbReference type="EMBL" id="OGL88334.1"/>
    </source>
</evidence>
<dbReference type="PROSITE" id="PS51450">
    <property type="entry name" value="LRR"/>
    <property type="match status" value="1"/>
</dbReference>
<dbReference type="Gene3D" id="3.80.10.10">
    <property type="entry name" value="Ribonuclease Inhibitor"/>
    <property type="match status" value="1"/>
</dbReference>
<feature type="domain" description="Disease resistance R13L4/SHOC-2-like LRR" evidence="4">
    <location>
        <begin position="61"/>
        <end position="150"/>
    </location>
</feature>
<dbReference type="Proteomes" id="UP000178264">
    <property type="component" value="Unassembled WGS sequence"/>
</dbReference>
<dbReference type="SUPFAM" id="SSF52058">
    <property type="entry name" value="L domain-like"/>
    <property type="match status" value="1"/>
</dbReference>
<reference evidence="5 6" key="1">
    <citation type="journal article" date="2016" name="Nat. Commun.">
        <title>Thousands of microbial genomes shed light on interconnected biogeochemical processes in an aquifer system.</title>
        <authorList>
            <person name="Anantharaman K."/>
            <person name="Brown C.T."/>
            <person name="Hug L.A."/>
            <person name="Sharon I."/>
            <person name="Castelle C.J."/>
            <person name="Probst A.J."/>
            <person name="Thomas B.C."/>
            <person name="Singh A."/>
            <person name="Wilkins M.J."/>
            <person name="Karaoz U."/>
            <person name="Brodie E.L."/>
            <person name="Williams K.H."/>
            <person name="Hubbard S.S."/>
            <person name="Banfield J.F."/>
        </authorList>
    </citation>
    <scope>NUCLEOTIDE SEQUENCE [LARGE SCALE GENOMIC DNA]</scope>
</reference>
<evidence type="ECO:0000256" key="1">
    <source>
        <dbReference type="ARBA" id="ARBA00022614"/>
    </source>
</evidence>
<dbReference type="InterPro" id="IPR050216">
    <property type="entry name" value="LRR_domain-containing"/>
</dbReference>
<feature type="chain" id="PRO_5009533242" description="Disease resistance R13L4/SHOC-2-like LRR domain-containing protein" evidence="3">
    <location>
        <begin position="23"/>
        <end position="174"/>
    </location>
</feature>
<gene>
    <name evidence="5" type="ORF">A3I42_01355</name>
</gene>
<organism evidence="5 6">
    <name type="scientific">Candidatus Uhrbacteria bacterium RIFCSPLOWO2_02_FULL_49_11</name>
    <dbReference type="NCBI Taxonomy" id="1802409"/>
    <lineage>
        <taxon>Bacteria</taxon>
        <taxon>Candidatus Uhriibacteriota</taxon>
    </lineage>
</organism>
<dbReference type="AlphaFoldDB" id="A0A1F7VEB3"/>
<accession>A0A1F7VEB3</accession>
<evidence type="ECO:0000256" key="3">
    <source>
        <dbReference type="SAM" id="SignalP"/>
    </source>
</evidence>
<dbReference type="Pfam" id="PF23598">
    <property type="entry name" value="LRR_14"/>
    <property type="match status" value="1"/>
</dbReference>
<dbReference type="SMART" id="SM00364">
    <property type="entry name" value="LRR_BAC"/>
    <property type="match status" value="3"/>
</dbReference>
<dbReference type="PANTHER" id="PTHR48051">
    <property type="match status" value="1"/>
</dbReference>
<protein>
    <recommendedName>
        <fullName evidence="4">Disease resistance R13L4/SHOC-2-like LRR domain-containing protein</fullName>
    </recommendedName>
</protein>
<evidence type="ECO:0000256" key="2">
    <source>
        <dbReference type="ARBA" id="ARBA00022737"/>
    </source>
</evidence>
<dbReference type="InterPro" id="IPR055414">
    <property type="entry name" value="LRR_R13L4/SHOC2-like"/>
</dbReference>
<dbReference type="PROSITE" id="PS51257">
    <property type="entry name" value="PROKAR_LIPOPROTEIN"/>
    <property type="match status" value="1"/>
</dbReference>
<dbReference type="PRINTS" id="PR00019">
    <property type="entry name" value="LEURICHRPT"/>
</dbReference>
<dbReference type="FunFam" id="3.80.10.10:FF:000041">
    <property type="entry name" value="LRR receptor-like serine/threonine-protein kinase ERECTA"/>
    <property type="match status" value="1"/>
</dbReference>
<dbReference type="EMBL" id="MGER01000037">
    <property type="protein sequence ID" value="OGL88334.1"/>
    <property type="molecule type" value="Genomic_DNA"/>
</dbReference>
<dbReference type="InterPro" id="IPR003591">
    <property type="entry name" value="Leu-rich_rpt_typical-subtyp"/>
</dbReference>
<dbReference type="SMART" id="SM00369">
    <property type="entry name" value="LRR_TYP"/>
    <property type="match status" value="2"/>
</dbReference>
<evidence type="ECO:0000313" key="6">
    <source>
        <dbReference type="Proteomes" id="UP000178264"/>
    </source>
</evidence>
<dbReference type="InterPro" id="IPR032675">
    <property type="entry name" value="LRR_dom_sf"/>
</dbReference>
<dbReference type="PANTHER" id="PTHR48051:SF1">
    <property type="entry name" value="RAS SUPPRESSOR PROTEIN 1"/>
    <property type="match status" value="1"/>
</dbReference>
<keyword evidence="3" id="KW-0732">Signal</keyword>
<comment type="caution">
    <text evidence="5">The sequence shown here is derived from an EMBL/GenBank/DDBJ whole genome shotgun (WGS) entry which is preliminary data.</text>
</comment>
<dbReference type="GO" id="GO:0005737">
    <property type="term" value="C:cytoplasm"/>
    <property type="evidence" value="ECO:0007669"/>
    <property type="project" value="TreeGrafter"/>
</dbReference>
<name>A0A1F7VEB3_9BACT</name>
<proteinExistence type="predicted"/>
<keyword evidence="2" id="KW-0677">Repeat</keyword>
<sequence length="174" mass="19095">MKYLLFIITIIGALTLSGCVVSNTVNNQPASPQDTNPPAWGGANVGAIPKSARLDLSNNKNLDKVPMDTFERSYLEELDVSGNNLTGALPAEIRKLQKLKILKARNNKMTGVPAEIGQLSKLEILDLSNNQLTGLPYELGNLKNLKTFNLSGNNYSTLDLDRIRKDLPQTEFII</sequence>
<keyword evidence="1" id="KW-0433">Leucine-rich repeat</keyword>